<keyword evidence="6" id="KW-1185">Reference proteome</keyword>
<evidence type="ECO:0000256" key="2">
    <source>
        <dbReference type="ARBA" id="ARBA00022670"/>
    </source>
</evidence>
<evidence type="ECO:0000256" key="3">
    <source>
        <dbReference type="ARBA" id="ARBA00022801"/>
    </source>
</evidence>
<dbReference type="Proteomes" id="UP000060016">
    <property type="component" value="Chromosome"/>
</dbReference>
<protein>
    <submittedName>
        <fullName evidence="5">Endopeptidase</fullName>
    </submittedName>
</protein>
<dbReference type="SUPFAM" id="SSF54001">
    <property type="entry name" value="Cysteine proteinases"/>
    <property type="match status" value="1"/>
</dbReference>
<dbReference type="EMBL" id="CP012342">
    <property type="protein sequence ID" value="AKV59773.1"/>
    <property type="molecule type" value="Genomic_DNA"/>
</dbReference>
<organism evidence="5 6">
    <name type="scientific">Corynebacterium riegelii</name>
    <dbReference type="NCBI Taxonomy" id="156976"/>
    <lineage>
        <taxon>Bacteria</taxon>
        <taxon>Bacillati</taxon>
        <taxon>Actinomycetota</taxon>
        <taxon>Actinomycetes</taxon>
        <taxon>Mycobacteriales</taxon>
        <taxon>Corynebacteriaceae</taxon>
        <taxon>Corynebacterium</taxon>
    </lineage>
</organism>
<dbReference type="Pfam" id="PF00877">
    <property type="entry name" value="NLPC_P60"/>
    <property type="match status" value="1"/>
</dbReference>
<accession>A0A0K1REG0</accession>
<dbReference type="PANTHER" id="PTHR47359:SF3">
    <property type="entry name" value="NLP_P60 DOMAIN-CONTAINING PROTEIN-RELATED"/>
    <property type="match status" value="1"/>
</dbReference>
<dbReference type="GO" id="GO:0008234">
    <property type="term" value="F:cysteine-type peptidase activity"/>
    <property type="evidence" value="ECO:0007669"/>
    <property type="project" value="UniProtKB-KW"/>
</dbReference>
<dbReference type="InterPro" id="IPR051794">
    <property type="entry name" value="PG_Endopeptidase_C40"/>
</dbReference>
<name>A0A0K1REG0_9CORY</name>
<dbReference type="GO" id="GO:0006508">
    <property type="term" value="P:proteolysis"/>
    <property type="evidence" value="ECO:0007669"/>
    <property type="project" value="UniProtKB-KW"/>
</dbReference>
<comment type="similarity">
    <text evidence="1">Belongs to the peptidase C40 family.</text>
</comment>
<dbReference type="KEGG" id="crie:AK829_01450"/>
<sequence length="225" mass="22786">MAKHRRQETNTATRAVAAATAAVAGATLIAPTAGATEVGLPNFDAIPGLADNVQAAVDAARNVPAVNAVPELNNAIEAVQSQFAPAAPAANVAAVADALPLPAAEPAPAVNKGQQIVDIARAKVGAPYVYGAAGPAAFDCSGFTSWVYSQAGINIPRTSQAQASAGQRVPLDQLQPGDIVAYYGGASHVAIYAGNGQIIDALNSGIPVGYRSLNLMPIHSAFRFH</sequence>
<evidence type="ECO:0000256" key="1">
    <source>
        <dbReference type="ARBA" id="ARBA00007074"/>
    </source>
</evidence>
<dbReference type="PANTHER" id="PTHR47359">
    <property type="entry name" value="PEPTIDOGLYCAN DL-ENDOPEPTIDASE CWLO"/>
    <property type="match status" value="1"/>
</dbReference>
<dbReference type="InterPro" id="IPR000064">
    <property type="entry name" value="NLP_P60_dom"/>
</dbReference>
<dbReference type="AlphaFoldDB" id="A0A0K1REG0"/>
<proteinExistence type="inferred from homology"/>
<evidence type="ECO:0000313" key="5">
    <source>
        <dbReference type="EMBL" id="AKV59773.1"/>
    </source>
</evidence>
<keyword evidence="3" id="KW-0378">Hydrolase</keyword>
<dbReference type="PROSITE" id="PS51935">
    <property type="entry name" value="NLPC_P60"/>
    <property type="match status" value="1"/>
</dbReference>
<gene>
    <name evidence="5" type="ORF">AK829_01450</name>
</gene>
<evidence type="ECO:0000313" key="6">
    <source>
        <dbReference type="Proteomes" id="UP000060016"/>
    </source>
</evidence>
<reference evidence="5 6" key="1">
    <citation type="submission" date="2015-08" db="EMBL/GenBank/DDBJ databases">
        <authorList>
            <person name="Babu N.S."/>
            <person name="Beckwith C.J."/>
            <person name="Beseler K.G."/>
            <person name="Brison A."/>
            <person name="Carone J.V."/>
            <person name="Caskin T.P."/>
            <person name="Diamond M."/>
            <person name="Durham M.E."/>
            <person name="Foxe J.M."/>
            <person name="Go M."/>
            <person name="Henderson B.A."/>
            <person name="Jones I.B."/>
            <person name="McGettigan J.A."/>
            <person name="Micheletti S.J."/>
            <person name="Nasrallah M.E."/>
            <person name="Ortiz D."/>
            <person name="Piller C.R."/>
            <person name="Privatt S.R."/>
            <person name="Schneider S.L."/>
            <person name="Sharp S."/>
            <person name="Smith T.C."/>
            <person name="Stanton J.D."/>
            <person name="Ullery H.E."/>
            <person name="Wilson R.J."/>
            <person name="Serrano M.G."/>
            <person name="Buck G."/>
            <person name="Lee V."/>
            <person name="Wang Y."/>
            <person name="Carvalho R."/>
            <person name="Voegtly L."/>
            <person name="Shi R."/>
            <person name="Duckworth R."/>
            <person name="Johnson A."/>
            <person name="Loviza R."/>
            <person name="Walstead R."/>
            <person name="Shah Z."/>
            <person name="Kiflezghi M."/>
            <person name="Wade K."/>
            <person name="Ball S.L."/>
            <person name="Bradley K.W."/>
            <person name="Asai D.J."/>
            <person name="Bowman C.A."/>
            <person name="Russell D.A."/>
            <person name="Pope W.H."/>
            <person name="Jacobs-Sera D."/>
            <person name="Hendrix R.W."/>
            <person name="Hatfull G.F."/>
        </authorList>
    </citation>
    <scope>NUCLEOTIDE SEQUENCE [LARGE SCALE GENOMIC DNA]</scope>
    <source>
        <strain evidence="5 6">PUDD_83A45</strain>
    </source>
</reference>
<keyword evidence="2" id="KW-0645">Protease</keyword>
<dbReference type="Gene3D" id="3.90.1720.10">
    <property type="entry name" value="endopeptidase domain like (from Nostoc punctiforme)"/>
    <property type="match status" value="1"/>
</dbReference>
<dbReference type="InterPro" id="IPR038765">
    <property type="entry name" value="Papain-like_cys_pep_sf"/>
</dbReference>
<dbReference type="RefSeq" id="WP_052206317.1">
    <property type="nucleotide sequence ID" value="NZ_BAAAGW010000006.1"/>
</dbReference>
<evidence type="ECO:0000256" key="4">
    <source>
        <dbReference type="ARBA" id="ARBA00022807"/>
    </source>
</evidence>
<keyword evidence="4" id="KW-0788">Thiol protease</keyword>
<dbReference type="PATRIC" id="fig|156976.3.peg.282"/>
<dbReference type="STRING" id="156976.AK829_01450"/>